<dbReference type="Proteomes" id="UP001297092">
    <property type="component" value="Unassembled WGS sequence"/>
</dbReference>
<keyword evidence="2" id="KW-1185">Reference proteome</keyword>
<sequence>MVQADKKELRNPPQVIYAKRYLQAKKMLNYDKIYKIGESFSNKPFRGVIENYDLAEPEISRGEKEVSEIVPVKHSMGGKSLYDIIWTTNAYPLIVSERIIELFKSNGITGWKTYNVKIYSKKNELIDQKFFGLIITGRCGHRDFSKSSIVLDKIGIYTEPHIKGFYFEKDYWDGSDLFMDNPDENGNTTVFRFCSQKVVDLFKKEKIKNINFTNLNEPTLAIELYKVTLTDNQQFKMEQLKASR</sequence>
<gene>
    <name evidence="1" type="ORF">KIV10_13690</name>
</gene>
<protein>
    <submittedName>
        <fullName evidence="1">Uncharacterized protein</fullName>
    </submittedName>
</protein>
<name>A0ABS5SBJ5_9FLAO</name>
<comment type="caution">
    <text evidence="1">The sequence shown here is derived from an EMBL/GenBank/DDBJ whole genome shotgun (WGS) entry which is preliminary data.</text>
</comment>
<reference evidence="1 2" key="1">
    <citation type="submission" date="2021-05" db="EMBL/GenBank/DDBJ databases">
        <title>Aequorivita echinoideorum JCM 30378 genome.</title>
        <authorList>
            <person name="Zhang H."/>
            <person name="Li C."/>
        </authorList>
    </citation>
    <scope>NUCLEOTIDE SEQUENCE [LARGE SCALE GENOMIC DNA]</scope>
    <source>
        <strain evidence="1 2">JCM30378</strain>
    </source>
</reference>
<dbReference type="EMBL" id="JAHCTB010000014">
    <property type="protein sequence ID" value="MBT0609235.1"/>
    <property type="molecule type" value="Genomic_DNA"/>
</dbReference>
<organism evidence="1 2">
    <name type="scientific">Aequorivita echinoideorum</name>
    <dbReference type="NCBI Taxonomy" id="1549647"/>
    <lineage>
        <taxon>Bacteria</taxon>
        <taxon>Pseudomonadati</taxon>
        <taxon>Bacteroidota</taxon>
        <taxon>Flavobacteriia</taxon>
        <taxon>Flavobacteriales</taxon>
        <taxon>Flavobacteriaceae</taxon>
        <taxon>Aequorivita</taxon>
    </lineage>
</organism>
<proteinExistence type="predicted"/>
<evidence type="ECO:0000313" key="2">
    <source>
        <dbReference type="Proteomes" id="UP001297092"/>
    </source>
</evidence>
<evidence type="ECO:0000313" key="1">
    <source>
        <dbReference type="EMBL" id="MBT0609235.1"/>
    </source>
</evidence>
<accession>A0ABS5SBJ5</accession>